<evidence type="ECO:0000313" key="11">
    <source>
        <dbReference type="Proteomes" id="UP000588068"/>
    </source>
</evidence>
<evidence type="ECO:0000256" key="6">
    <source>
        <dbReference type="RuleBase" id="RU362125"/>
    </source>
</evidence>
<dbReference type="EMBL" id="JACHHZ010000001">
    <property type="protein sequence ID" value="MBB6091501.1"/>
    <property type="molecule type" value="Genomic_DNA"/>
</dbReference>
<comment type="cofactor">
    <cofactor evidence="1 6">
        <name>FAD</name>
        <dbReference type="ChEBI" id="CHEBI:57692"/>
    </cofactor>
</comment>
<reference evidence="10 11" key="1">
    <citation type="submission" date="2020-08" db="EMBL/GenBank/DDBJ databases">
        <title>Genomic Encyclopedia of Type Strains, Phase IV (KMG-IV): sequencing the most valuable type-strain genomes for metagenomic binning, comparative biology and taxonomic classification.</title>
        <authorList>
            <person name="Goeker M."/>
        </authorList>
    </citation>
    <scope>NUCLEOTIDE SEQUENCE [LARGE SCALE GENOMIC DNA]</scope>
    <source>
        <strain evidence="10 11">DSM 26723</strain>
    </source>
</reference>
<protein>
    <submittedName>
        <fullName evidence="10">Acyl-CoA dehydrogenase</fullName>
        <ecNumber evidence="10">1.3.8.7</ecNumber>
    </submittedName>
</protein>
<gene>
    <name evidence="10" type="ORF">HNQ60_000347</name>
</gene>
<dbReference type="SUPFAM" id="SSF47203">
    <property type="entry name" value="Acyl-CoA dehydrogenase C-terminal domain-like"/>
    <property type="match status" value="1"/>
</dbReference>
<dbReference type="InterPro" id="IPR006091">
    <property type="entry name" value="Acyl-CoA_Oxase/DH_mid-dom"/>
</dbReference>
<evidence type="ECO:0000259" key="7">
    <source>
        <dbReference type="Pfam" id="PF00441"/>
    </source>
</evidence>
<dbReference type="InterPro" id="IPR037069">
    <property type="entry name" value="AcylCoA_DH/ox_N_sf"/>
</dbReference>
<evidence type="ECO:0000259" key="8">
    <source>
        <dbReference type="Pfam" id="PF02770"/>
    </source>
</evidence>
<dbReference type="InterPro" id="IPR013786">
    <property type="entry name" value="AcylCoA_DH/ox_N"/>
</dbReference>
<comment type="caution">
    <text evidence="10">The sequence shown here is derived from an EMBL/GenBank/DDBJ whole genome shotgun (WGS) entry which is preliminary data.</text>
</comment>
<evidence type="ECO:0000259" key="9">
    <source>
        <dbReference type="Pfam" id="PF02771"/>
    </source>
</evidence>
<dbReference type="PANTHER" id="PTHR43884:SF20">
    <property type="entry name" value="ACYL-COA DEHYDROGENASE FADE28"/>
    <property type="match status" value="1"/>
</dbReference>
<sequence length="379" mass="40284">MSLVLNEDQLMFRDSAKRFAAERAPVAELRRLRDSRDATGFDRAVWKEMAEMGWAGVLIPEEYGGVGFGHVGAGLIAQEIGRNLSATPMLSTAILGVTALLKGGTEAQKQSVLGSVASGDSLLALAVDERSRHAPFNVATRATGSGGKYKLSGRKVLVLDGHVADRLIVSARTSGDVESRDGITLFLVDPKAAGVTITRTNLVDSHNAAVVELRDVAVSAEDVLGGVDKGAALLDAVLDAGRAVLAAELLGVADESFERTLGYLRERDQFGVKIGTFQGLQHRAAHLFCEIELVRSAVLRALQALDAQEPAAAGLICLAKAKASDIGRIATNEAVQMHGGIGMTDEFDIGFFMKRARVAAETFGDAYYHTDRYAQLAGY</sequence>
<dbReference type="Pfam" id="PF00441">
    <property type="entry name" value="Acyl-CoA_dh_1"/>
    <property type="match status" value="1"/>
</dbReference>
<keyword evidence="4 6" id="KW-0274">FAD</keyword>
<evidence type="ECO:0000313" key="10">
    <source>
        <dbReference type="EMBL" id="MBB6091501.1"/>
    </source>
</evidence>
<dbReference type="InterPro" id="IPR009100">
    <property type="entry name" value="AcylCoA_DH/oxidase_NM_dom_sf"/>
</dbReference>
<dbReference type="RefSeq" id="WP_184329296.1">
    <property type="nucleotide sequence ID" value="NZ_JACHHZ010000001.1"/>
</dbReference>
<organism evidence="10 11">
    <name type="scientific">Povalibacter uvarum</name>
    <dbReference type="NCBI Taxonomy" id="732238"/>
    <lineage>
        <taxon>Bacteria</taxon>
        <taxon>Pseudomonadati</taxon>
        <taxon>Pseudomonadota</taxon>
        <taxon>Gammaproteobacteria</taxon>
        <taxon>Steroidobacterales</taxon>
        <taxon>Steroidobacteraceae</taxon>
        <taxon>Povalibacter</taxon>
    </lineage>
</organism>
<comment type="similarity">
    <text evidence="2 6">Belongs to the acyl-CoA dehydrogenase family.</text>
</comment>
<feature type="domain" description="Acyl-CoA dehydrogenase/oxidase C-terminal" evidence="7">
    <location>
        <begin position="229"/>
        <end position="366"/>
    </location>
</feature>
<evidence type="ECO:0000256" key="1">
    <source>
        <dbReference type="ARBA" id="ARBA00001974"/>
    </source>
</evidence>
<dbReference type="InterPro" id="IPR046373">
    <property type="entry name" value="Acyl-CoA_Oxase/DH_mid-dom_sf"/>
</dbReference>
<feature type="domain" description="Acyl-CoA dehydrogenase/oxidase N-terminal" evidence="9">
    <location>
        <begin position="6"/>
        <end position="120"/>
    </location>
</feature>
<dbReference type="Proteomes" id="UP000588068">
    <property type="component" value="Unassembled WGS sequence"/>
</dbReference>
<dbReference type="PANTHER" id="PTHR43884">
    <property type="entry name" value="ACYL-COA DEHYDROGENASE"/>
    <property type="match status" value="1"/>
</dbReference>
<dbReference type="GO" id="GO:0050660">
    <property type="term" value="F:flavin adenine dinucleotide binding"/>
    <property type="evidence" value="ECO:0007669"/>
    <property type="project" value="InterPro"/>
</dbReference>
<dbReference type="InterPro" id="IPR036250">
    <property type="entry name" value="AcylCo_DH-like_C"/>
</dbReference>
<dbReference type="Pfam" id="PF02770">
    <property type="entry name" value="Acyl-CoA_dh_M"/>
    <property type="match status" value="1"/>
</dbReference>
<dbReference type="Gene3D" id="1.10.540.10">
    <property type="entry name" value="Acyl-CoA dehydrogenase/oxidase, N-terminal domain"/>
    <property type="match status" value="1"/>
</dbReference>
<evidence type="ECO:0000256" key="4">
    <source>
        <dbReference type="ARBA" id="ARBA00022827"/>
    </source>
</evidence>
<dbReference type="InterPro" id="IPR009075">
    <property type="entry name" value="AcylCo_DH/oxidase_C"/>
</dbReference>
<keyword evidence="3 6" id="KW-0285">Flavoprotein</keyword>
<feature type="domain" description="Acyl-CoA oxidase/dehydrogenase middle" evidence="8">
    <location>
        <begin position="138"/>
        <end position="202"/>
    </location>
</feature>
<dbReference type="EC" id="1.3.8.7" evidence="10"/>
<dbReference type="CDD" id="cd00567">
    <property type="entry name" value="ACAD"/>
    <property type="match status" value="1"/>
</dbReference>
<dbReference type="Gene3D" id="1.20.140.10">
    <property type="entry name" value="Butyryl-CoA Dehydrogenase, subunit A, domain 3"/>
    <property type="match status" value="1"/>
</dbReference>
<dbReference type="SUPFAM" id="SSF56645">
    <property type="entry name" value="Acyl-CoA dehydrogenase NM domain-like"/>
    <property type="match status" value="1"/>
</dbReference>
<name>A0A841HEF2_9GAMM</name>
<evidence type="ECO:0000256" key="2">
    <source>
        <dbReference type="ARBA" id="ARBA00009347"/>
    </source>
</evidence>
<dbReference type="AlphaFoldDB" id="A0A841HEF2"/>
<dbReference type="Pfam" id="PF02771">
    <property type="entry name" value="Acyl-CoA_dh_N"/>
    <property type="match status" value="1"/>
</dbReference>
<keyword evidence="5 6" id="KW-0560">Oxidoreductase</keyword>
<accession>A0A841HEF2</accession>
<dbReference type="Gene3D" id="2.40.110.10">
    <property type="entry name" value="Butyryl-CoA Dehydrogenase, subunit A, domain 2"/>
    <property type="match status" value="1"/>
</dbReference>
<evidence type="ECO:0000256" key="5">
    <source>
        <dbReference type="ARBA" id="ARBA00023002"/>
    </source>
</evidence>
<evidence type="ECO:0000256" key="3">
    <source>
        <dbReference type="ARBA" id="ARBA00022630"/>
    </source>
</evidence>
<keyword evidence="11" id="KW-1185">Reference proteome</keyword>
<proteinExistence type="inferred from homology"/>
<dbReference type="GO" id="GO:0070991">
    <property type="term" value="F:medium-chain fatty acyl-CoA dehydrogenase activity"/>
    <property type="evidence" value="ECO:0007669"/>
    <property type="project" value="UniProtKB-EC"/>
</dbReference>